<accession>A0ABS8SU93</accession>
<comment type="caution">
    <text evidence="2">The sequence shown here is derived from an EMBL/GenBank/DDBJ whole genome shotgun (WGS) entry which is preliminary data.</text>
</comment>
<keyword evidence="3" id="KW-1185">Reference proteome</keyword>
<dbReference type="EMBL" id="JACEIK010000816">
    <property type="protein sequence ID" value="MCD7462605.1"/>
    <property type="molecule type" value="Genomic_DNA"/>
</dbReference>
<evidence type="ECO:0000313" key="2">
    <source>
        <dbReference type="EMBL" id="MCD7462605.1"/>
    </source>
</evidence>
<evidence type="ECO:0000256" key="1">
    <source>
        <dbReference type="SAM" id="MobiDB-lite"/>
    </source>
</evidence>
<protein>
    <submittedName>
        <fullName evidence="2">Uncharacterized protein</fullName>
    </submittedName>
</protein>
<reference evidence="2 3" key="1">
    <citation type="journal article" date="2021" name="BMC Genomics">
        <title>Datura genome reveals duplications of psychoactive alkaloid biosynthetic genes and high mutation rate following tissue culture.</title>
        <authorList>
            <person name="Rajewski A."/>
            <person name="Carter-House D."/>
            <person name="Stajich J."/>
            <person name="Litt A."/>
        </authorList>
    </citation>
    <scope>NUCLEOTIDE SEQUENCE [LARGE SCALE GENOMIC DNA]</scope>
    <source>
        <strain evidence="2">AR-01</strain>
    </source>
</reference>
<name>A0ABS8SU93_DATST</name>
<dbReference type="Proteomes" id="UP000823775">
    <property type="component" value="Unassembled WGS sequence"/>
</dbReference>
<organism evidence="2 3">
    <name type="scientific">Datura stramonium</name>
    <name type="common">Jimsonweed</name>
    <name type="synonym">Common thornapple</name>
    <dbReference type="NCBI Taxonomy" id="4076"/>
    <lineage>
        <taxon>Eukaryota</taxon>
        <taxon>Viridiplantae</taxon>
        <taxon>Streptophyta</taxon>
        <taxon>Embryophyta</taxon>
        <taxon>Tracheophyta</taxon>
        <taxon>Spermatophyta</taxon>
        <taxon>Magnoliopsida</taxon>
        <taxon>eudicotyledons</taxon>
        <taxon>Gunneridae</taxon>
        <taxon>Pentapetalae</taxon>
        <taxon>asterids</taxon>
        <taxon>lamiids</taxon>
        <taxon>Solanales</taxon>
        <taxon>Solanaceae</taxon>
        <taxon>Solanoideae</taxon>
        <taxon>Datureae</taxon>
        <taxon>Datura</taxon>
    </lineage>
</organism>
<evidence type="ECO:0000313" key="3">
    <source>
        <dbReference type="Proteomes" id="UP000823775"/>
    </source>
</evidence>
<sequence>MAAVIFEERMGGEGDREKMRYSATSVNGEQRANRRRDAEDEETKGELGEVSPAQWDSGRDLFVGERVDDKGKRGNAAVW</sequence>
<gene>
    <name evidence="2" type="ORF">HAX54_048892</name>
</gene>
<feature type="compositionally biased region" description="Basic and acidic residues" evidence="1">
    <location>
        <begin position="1"/>
        <end position="20"/>
    </location>
</feature>
<proteinExistence type="predicted"/>
<feature type="region of interest" description="Disordered" evidence="1">
    <location>
        <begin position="1"/>
        <end position="57"/>
    </location>
</feature>